<feature type="compositionally biased region" description="Basic residues" evidence="1">
    <location>
        <begin position="50"/>
        <end position="60"/>
    </location>
</feature>
<gene>
    <name evidence="2" type="ORF">BL253_08880</name>
</gene>
<dbReference type="Proteomes" id="UP000188929">
    <property type="component" value="Unassembled WGS sequence"/>
</dbReference>
<keyword evidence="3" id="KW-1185">Reference proteome</keyword>
<accession>A0A1V2IFY3</accession>
<feature type="region of interest" description="Disordered" evidence="1">
    <location>
        <begin position="16"/>
        <end position="72"/>
    </location>
</feature>
<evidence type="ECO:0000313" key="2">
    <source>
        <dbReference type="EMBL" id="ONH31376.1"/>
    </source>
</evidence>
<evidence type="ECO:0000313" key="3">
    <source>
        <dbReference type="Proteomes" id="UP000188929"/>
    </source>
</evidence>
<dbReference type="EMBL" id="MOMC01000016">
    <property type="protein sequence ID" value="ONH31376.1"/>
    <property type="molecule type" value="Genomic_DNA"/>
</dbReference>
<name>A0A1V2IFY3_9ACTN</name>
<dbReference type="AlphaFoldDB" id="A0A1V2IFY3"/>
<comment type="caution">
    <text evidence="2">The sequence shown here is derived from an EMBL/GenBank/DDBJ whole genome shotgun (WGS) entry which is preliminary data.</text>
</comment>
<sequence>MTVLTPIFFIAIDHTQVQGGRGRSQPTRACRSSHPPRTGDRGPATAARAAGRRAAGRPRGRKPDRGNPDGPR</sequence>
<reference evidence="3" key="1">
    <citation type="submission" date="2016-10" db="EMBL/GenBank/DDBJ databases">
        <title>Frankia sp. NRRL B-16386 Genome sequencing.</title>
        <authorList>
            <person name="Ghodhbane-Gtari F."/>
            <person name="Swanson E."/>
            <person name="Gueddou A."/>
            <person name="Hezbri K."/>
            <person name="Ktari K."/>
            <person name="Nouioui I."/>
            <person name="Morris K."/>
            <person name="Simpson S."/>
            <person name="Abebe-Akele F."/>
            <person name="Thomas K."/>
            <person name="Gtari M."/>
            <person name="Tisa L.S."/>
        </authorList>
    </citation>
    <scope>NUCLEOTIDE SEQUENCE [LARGE SCALE GENOMIC DNA]</scope>
    <source>
        <strain evidence="3">NRRL B-16386</strain>
    </source>
</reference>
<protein>
    <submittedName>
        <fullName evidence="2">Uncharacterized protein</fullName>
    </submittedName>
</protein>
<feature type="compositionally biased region" description="Basic and acidic residues" evidence="1">
    <location>
        <begin position="61"/>
        <end position="72"/>
    </location>
</feature>
<evidence type="ECO:0000256" key="1">
    <source>
        <dbReference type="SAM" id="MobiDB-lite"/>
    </source>
</evidence>
<proteinExistence type="predicted"/>
<organism evidence="2 3">
    <name type="scientific">Pseudofrankia asymbiotica</name>
    <dbReference type="NCBI Taxonomy" id="1834516"/>
    <lineage>
        <taxon>Bacteria</taxon>
        <taxon>Bacillati</taxon>
        <taxon>Actinomycetota</taxon>
        <taxon>Actinomycetes</taxon>
        <taxon>Frankiales</taxon>
        <taxon>Frankiaceae</taxon>
        <taxon>Pseudofrankia</taxon>
    </lineage>
</organism>